<reference evidence="3" key="1">
    <citation type="submission" date="2016-06" db="UniProtKB">
        <authorList>
            <consortium name="WormBaseParasite"/>
        </authorList>
    </citation>
    <scope>IDENTIFICATION</scope>
</reference>
<dbReference type="WBParaSite" id="OFLC_0001442701-mRNA-1">
    <property type="protein sequence ID" value="OFLC_0001442701-mRNA-1"/>
    <property type="gene ID" value="OFLC_0001442701"/>
</dbReference>
<evidence type="ECO:0000313" key="2">
    <source>
        <dbReference type="Proteomes" id="UP000267606"/>
    </source>
</evidence>
<name>A0A183I3V7_9BILA</name>
<sequence length="31" mass="3497">MDGKGLTNEPSSSNDRIKIIMALSEWTIFLE</sequence>
<reference evidence="1 2" key="2">
    <citation type="submission" date="2018-11" db="EMBL/GenBank/DDBJ databases">
        <authorList>
            <consortium name="Pathogen Informatics"/>
        </authorList>
    </citation>
    <scope>NUCLEOTIDE SEQUENCE [LARGE SCALE GENOMIC DNA]</scope>
</reference>
<dbReference type="EMBL" id="UZAJ01040839">
    <property type="protein sequence ID" value="VDP16968.1"/>
    <property type="molecule type" value="Genomic_DNA"/>
</dbReference>
<keyword evidence="2" id="KW-1185">Reference proteome</keyword>
<accession>A0A183I3V7</accession>
<protein>
    <submittedName>
        <fullName evidence="1 3">Uncharacterized protein</fullName>
    </submittedName>
</protein>
<dbReference type="AlphaFoldDB" id="A0A183I3V7"/>
<organism evidence="3">
    <name type="scientific">Onchocerca flexuosa</name>
    <dbReference type="NCBI Taxonomy" id="387005"/>
    <lineage>
        <taxon>Eukaryota</taxon>
        <taxon>Metazoa</taxon>
        <taxon>Ecdysozoa</taxon>
        <taxon>Nematoda</taxon>
        <taxon>Chromadorea</taxon>
        <taxon>Rhabditida</taxon>
        <taxon>Spirurina</taxon>
        <taxon>Spiruromorpha</taxon>
        <taxon>Filarioidea</taxon>
        <taxon>Onchocercidae</taxon>
        <taxon>Onchocerca</taxon>
    </lineage>
</organism>
<dbReference type="Proteomes" id="UP000267606">
    <property type="component" value="Unassembled WGS sequence"/>
</dbReference>
<proteinExistence type="predicted"/>
<evidence type="ECO:0000313" key="3">
    <source>
        <dbReference type="WBParaSite" id="OFLC_0001442701-mRNA-1"/>
    </source>
</evidence>
<gene>
    <name evidence="1" type="ORF">OFLC_LOCUS14419</name>
</gene>
<evidence type="ECO:0000313" key="1">
    <source>
        <dbReference type="EMBL" id="VDP16968.1"/>
    </source>
</evidence>